<dbReference type="Gene3D" id="3.40.640.10">
    <property type="entry name" value="Type I PLP-dependent aspartate aminotransferase-like (Major domain)"/>
    <property type="match status" value="1"/>
</dbReference>
<dbReference type="InterPro" id="IPR004636">
    <property type="entry name" value="AcOrn/SuccOrn_fam"/>
</dbReference>
<dbReference type="NCBIfam" id="NF002325">
    <property type="entry name" value="PRK01278.1"/>
    <property type="match status" value="1"/>
</dbReference>
<keyword evidence="2 5" id="KW-0028">Amino-acid biosynthesis</keyword>
<dbReference type="PIRSF" id="PIRSF000521">
    <property type="entry name" value="Transaminase_4ab_Lys_Orn"/>
    <property type="match status" value="1"/>
</dbReference>
<comment type="caution">
    <text evidence="6">The sequence shown here is derived from an EMBL/GenBank/DDBJ whole genome shotgun (WGS) entry which is preliminary data.</text>
</comment>
<keyword evidence="5" id="KW-0055">Arginine biosynthesis</keyword>
<feature type="binding site" evidence="5">
    <location>
        <position position="141"/>
    </location>
    <ligand>
        <name>pyridoxal 5'-phosphate</name>
        <dbReference type="ChEBI" id="CHEBI:597326"/>
    </ligand>
</feature>
<feature type="binding site" evidence="5">
    <location>
        <position position="284"/>
    </location>
    <ligand>
        <name>pyridoxal 5'-phosphate</name>
        <dbReference type="ChEBI" id="CHEBI:597326"/>
    </ligand>
</feature>
<accession>A0A7X1B7N6</accession>
<dbReference type="InterPro" id="IPR050103">
    <property type="entry name" value="Class-III_PLP-dep_AT"/>
</dbReference>
<keyword evidence="7" id="KW-1185">Reference proteome</keyword>
<dbReference type="PANTHER" id="PTHR11986:SF79">
    <property type="entry name" value="ACETYLORNITHINE AMINOTRANSFERASE, MITOCHONDRIAL"/>
    <property type="match status" value="1"/>
</dbReference>
<comment type="subcellular location">
    <subcellularLocation>
        <location evidence="5">Cytoplasm</location>
    </subcellularLocation>
</comment>
<evidence type="ECO:0000313" key="6">
    <source>
        <dbReference type="EMBL" id="MBC2607181.1"/>
    </source>
</evidence>
<feature type="binding site" evidence="5">
    <location>
        <position position="283"/>
    </location>
    <ligand>
        <name>N(2)-acetyl-L-ornithine</name>
        <dbReference type="ChEBI" id="CHEBI:57805"/>
    </ligand>
</feature>
<dbReference type="InterPro" id="IPR005814">
    <property type="entry name" value="Aminotrans_3"/>
</dbReference>
<feature type="binding site" evidence="5">
    <location>
        <begin position="106"/>
        <end position="107"/>
    </location>
    <ligand>
        <name>pyridoxal 5'-phosphate</name>
        <dbReference type="ChEBI" id="CHEBI:597326"/>
    </ligand>
</feature>
<keyword evidence="4 5" id="KW-0663">Pyridoxal phosphate</keyword>
<comment type="similarity">
    <text evidence="5">Belongs to the class-III pyridoxal-phosphate-dependent aminotransferase family. ArgD subfamily.</text>
</comment>
<dbReference type="EC" id="2.6.1.11" evidence="5"/>
<dbReference type="InterPro" id="IPR015424">
    <property type="entry name" value="PyrdxlP-dep_Trfase"/>
</dbReference>
<evidence type="ECO:0000256" key="2">
    <source>
        <dbReference type="ARBA" id="ARBA00022605"/>
    </source>
</evidence>
<dbReference type="Gene3D" id="3.90.1150.10">
    <property type="entry name" value="Aspartate Aminotransferase, domain 1"/>
    <property type="match status" value="1"/>
</dbReference>
<dbReference type="InterPro" id="IPR015421">
    <property type="entry name" value="PyrdxlP-dep_Trfase_major"/>
</dbReference>
<comment type="pathway">
    <text evidence="5">Amino-acid biosynthesis; L-arginine biosynthesis; N(2)-acetyl-L-ornithine from L-glutamate: step 4/4.</text>
</comment>
<comment type="miscellaneous">
    <text evidence="5">May also have succinyldiaminopimelate aminotransferase activity, thus carrying out the corresponding step in lysine biosynthesis.</text>
</comment>
<comment type="subunit">
    <text evidence="5">Homodimer.</text>
</comment>
<dbReference type="EMBL" id="JACHVC010000012">
    <property type="protein sequence ID" value="MBC2607181.1"/>
    <property type="molecule type" value="Genomic_DNA"/>
</dbReference>
<dbReference type="AlphaFoldDB" id="A0A7X1B7N6"/>
<evidence type="ECO:0000256" key="5">
    <source>
        <dbReference type="HAMAP-Rule" id="MF_01107"/>
    </source>
</evidence>
<comment type="cofactor">
    <cofactor evidence="5">
        <name>pyridoxal 5'-phosphate</name>
        <dbReference type="ChEBI" id="CHEBI:597326"/>
    </cofactor>
    <text evidence="5">Binds 1 pyridoxal phosphate per subunit.</text>
</comment>
<dbReference type="CDD" id="cd00610">
    <property type="entry name" value="OAT_like"/>
    <property type="match status" value="1"/>
</dbReference>
<dbReference type="NCBIfam" id="TIGR00707">
    <property type="entry name" value="argD"/>
    <property type="match status" value="1"/>
</dbReference>
<comment type="catalytic activity">
    <reaction evidence="5">
        <text>N(2)-acetyl-L-ornithine + 2-oxoglutarate = N-acetyl-L-glutamate 5-semialdehyde + L-glutamate</text>
        <dbReference type="Rhea" id="RHEA:18049"/>
        <dbReference type="ChEBI" id="CHEBI:16810"/>
        <dbReference type="ChEBI" id="CHEBI:29123"/>
        <dbReference type="ChEBI" id="CHEBI:29985"/>
        <dbReference type="ChEBI" id="CHEBI:57805"/>
        <dbReference type="EC" id="2.6.1.11"/>
    </reaction>
</comment>
<name>A0A7X1B7N6_9BACT</name>
<proteinExistence type="inferred from homology"/>
<dbReference type="RefSeq" id="WP_185661038.1">
    <property type="nucleotide sequence ID" value="NZ_CAWPOO010000012.1"/>
</dbReference>
<dbReference type="GO" id="GO:0003992">
    <property type="term" value="F:N2-acetyl-L-ornithine:2-oxoglutarate 5-aminotransferase activity"/>
    <property type="evidence" value="ECO:0007669"/>
    <property type="project" value="UniProtKB-UniRule"/>
</dbReference>
<keyword evidence="1 5" id="KW-0032">Aminotransferase</keyword>
<dbReference type="Proteomes" id="UP000526501">
    <property type="component" value="Unassembled WGS sequence"/>
</dbReference>
<dbReference type="Pfam" id="PF00202">
    <property type="entry name" value="Aminotran_3"/>
    <property type="match status" value="1"/>
</dbReference>
<dbReference type="PROSITE" id="PS00600">
    <property type="entry name" value="AA_TRANSFER_CLASS_3"/>
    <property type="match status" value="1"/>
</dbReference>
<reference evidence="6 7" key="1">
    <citation type="submission" date="2020-07" db="EMBL/GenBank/DDBJ databases">
        <authorList>
            <person name="Feng X."/>
        </authorList>
    </citation>
    <scope>NUCLEOTIDE SEQUENCE [LARGE SCALE GENOMIC DNA]</scope>
    <source>
        <strain evidence="6 7">JCM23202</strain>
    </source>
</reference>
<dbReference type="InterPro" id="IPR015422">
    <property type="entry name" value="PyrdxlP-dep_Trfase_small"/>
</dbReference>
<protein>
    <recommendedName>
        <fullName evidence="5">Acetylornithine aminotransferase</fullName>
        <shortName evidence="5">ACOAT</shortName>
        <ecNumber evidence="5">2.6.1.11</ecNumber>
    </recommendedName>
</protein>
<evidence type="ECO:0000256" key="3">
    <source>
        <dbReference type="ARBA" id="ARBA00022679"/>
    </source>
</evidence>
<organism evidence="6 7">
    <name type="scientific">Pelagicoccus albus</name>
    <dbReference type="NCBI Taxonomy" id="415222"/>
    <lineage>
        <taxon>Bacteria</taxon>
        <taxon>Pseudomonadati</taxon>
        <taxon>Verrucomicrobiota</taxon>
        <taxon>Opitutia</taxon>
        <taxon>Puniceicoccales</taxon>
        <taxon>Pelagicoccaceae</taxon>
        <taxon>Pelagicoccus</taxon>
    </lineage>
</organism>
<keyword evidence="3 5" id="KW-0808">Transferase</keyword>
<dbReference type="GO" id="GO:0005737">
    <property type="term" value="C:cytoplasm"/>
    <property type="evidence" value="ECO:0007669"/>
    <property type="project" value="UniProtKB-SubCell"/>
</dbReference>
<dbReference type="SUPFAM" id="SSF53383">
    <property type="entry name" value="PLP-dependent transferases"/>
    <property type="match status" value="1"/>
</dbReference>
<dbReference type="HAMAP" id="MF_01107">
    <property type="entry name" value="ArgD_aminotrans_3"/>
    <property type="match status" value="1"/>
</dbReference>
<dbReference type="PANTHER" id="PTHR11986">
    <property type="entry name" value="AMINOTRANSFERASE CLASS III"/>
    <property type="match status" value="1"/>
</dbReference>
<dbReference type="InterPro" id="IPR049704">
    <property type="entry name" value="Aminotrans_3_PPA_site"/>
</dbReference>
<dbReference type="UniPathway" id="UPA00068">
    <property type="reaction ID" value="UER00109"/>
</dbReference>
<evidence type="ECO:0000256" key="4">
    <source>
        <dbReference type="ARBA" id="ARBA00022898"/>
    </source>
</evidence>
<evidence type="ECO:0000256" key="1">
    <source>
        <dbReference type="ARBA" id="ARBA00022576"/>
    </source>
</evidence>
<gene>
    <name evidence="5" type="primary">argD</name>
    <name evidence="6" type="ORF">H5P27_14095</name>
</gene>
<keyword evidence="5" id="KW-0963">Cytoplasm</keyword>
<feature type="modified residue" description="N6-(pyridoxal phosphate)lysine" evidence="5">
    <location>
        <position position="255"/>
    </location>
</feature>
<dbReference type="FunFam" id="3.40.640.10:FF:000004">
    <property type="entry name" value="Acetylornithine aminotransferase"/>
    <property type="match status" value="1"/>
</dbReference>
<dbReference type="GO" id="GO:0030170">
    <property type="term" value="F:pyridoxal phosphate binding"/>
    <property type="evidence" value="ECO:0007669"/>
    <property type="project" value="InterPro"/>
</dbReference>
<dbReference type="GO" id="GO:0042802">
    <property type="term" value="F:identical protein binding"/>
    <property type="evidence" value="ECO:0007669"/>
    <property type="project" value="TreeGrafter"/>
</dbReference>
<feature type="binding site" evidence="5">
    <location>
        <begin position="226"/>
        <end position="229"/>
    </location>
    <ligand>
        <name>pyridoxal 5'-phosphate</name>
        <dbReference type="ChEBI" id="CHEBI:597326"/>
    </ligand>
</feature>
<dbReference type="GO" id="GO:0006526">
    <property type="term" value="P:L-arginine biosynthetic process"/>
    <property type="evidence" value="ECO:0007669"/>
    <property type="project" value="UniProtKB-UniRule"/>
</dbReference>
<evidence type="ECO:0000313" key="7">
    <source>
        <dbReference type="Proteomes" id="UP000526501"/>
    </source>
</evidence>
<feature type="binding site" evidence="5">
    <location>
        <position position="144"/>
    </location>
    <ligand>
        <name>N(2)-acetyl-L-ornithine</name>
        <dbReference type="ChEBI" id="CHEBI:57805"/>
    </ligand>
</feature>
<sequence>MTTQNTEQLYKDNVLGNYGLPPITFTRGRGVRVWDDDDKEYIDFCSGIAVLTLGHSHPRLVSAIQAQAEKLIHISNLYRNENQANLAAKLNQLAGGGGKVFFCNSGAEANEGLIKLSRLYGKSKSGEEAKQFKVIVAEQAFHGRTFGGMSATPQEKIQGGFRPLVPGFEAAPLNDLQAFADKIDDSVSAVFVETIQGEGGIRPCSIEFLQGLRKLCDEKGILLLIDEVQCGAGRSGTFFAFQQAGIRPDAIGMAKGLGGGVPIGAIWIDDKHAPLFAPGTHGTTFGGTPLICAAALETISVLEDENLLENVSENGAYFLEQLKALKAEFPDYVLDARGRGFMLGIQIAELPFDMVTRLRRAGLVVPPAGGNVIRFLPPLIATREEIDEALEVLKSVVSERVAELSATT</sequence>